<accession>A0A5C6S6I9</accession>
<name>A0A5C6S6I9_9RHOB</name>
<sequence>MRQGHIISGAAMTAMAVLSGCAAQDRGLAEPPRAKPATLPLQLEGPTADTSVLAGISTKNGELMILENDGTVTTTKLDSARGQQALGRGGDAMFNLSDVLVEDESIIVDDLPKPPTAQEIAMEEFAKRRRSALPAKIAATPPEAFLGATVTLLSIAGQKTPQDLVAVHVQLREGVDESAAFAYATCTLAAWARTTDTPYARHIRTIGTEAKGTKTVESIFTMSKKSPIGLRVMEREQTLRDCRAHGIPARVTAAGPVEGTDKNG</sequence>
<reference evidence="1 2" key="1">
    <citation type="submission" date="2019-08" db="EMBL/GenBank/DDBJ databases">
        <authorList>
            <person name="Ye J."/>
        </authorList>
    </citation>
    <scope>NUCLEOTIDE SEQUENCE [LARGE SCALE GENOMIC DNA]</scope>
    <source>
        <strain evidence="1 2">TK008</strain>
    </source>
</reference>
<dbReference type="RefSeq" id="WP_147097320.1">
    <property type="nucleotide sequence ID" value="NZ_JBHUFH010000001.1"/>
</dbReference>
<dbReference type="AlphaFoldDB" id="A0A5C6S6I9"/>
<dbReference type="EMBL" id="VOPL01000002">
    <property type="protein sequence ID" value="TXB70029.1"/>
    <property type="molecule type" value="Genomic_DNA"/>
</dbReference>
<dbReference type="OrthoDB" id="7860885at2"/>
<evidence type="ECO:0000313" key="1">
    <source>
        <dbReference type="EMBL" id="TXB70029.1"/>
    </source>
</evidence>
<dbReference type="PROSITE" id="PS51257">
    <property type="entry name" value="PROKAR_LIPOPROTEIN"/>
    <property type="match status" value="1"/>
</dbReference>
<protein>
    <recommendedName>
        <fullName evidence="3">Lipoprotein</fullName>
    </recommendedName>
</protein>
<keyword evidence="2" id="KW-1185">Reference proteome</keyword>
<organism evidence="1 2">
    <name type="scientific">Paracoccus aurantiacus</name>
    <dbReference type="NCBI Taxonomy" id="2599412"/>
    <lineage>
        <taxon>Bacteria</taxon>
        <taxon>Pseudomonadati</taxon>
        <taxon>Pseudomonadota</taxon>
        <taxon>Alphaproteobacteria</taxon>
        <taxon>Rhodobacterales</taxon>
        <taxon>Paracoccaceae</taxon>
        <taxon>Paracoccus</taxon>
    </lineage>
</organism>
<dbReference type="Proteomes" id="UP000321562">
    <property type="component" value="Unassembled WGS sequence"/>
</dbReference>
<comment type="caution">
    <text evidence="1">The sequence shown here is derived from an EMBL/GenBank/DDBJ whole genome shotgun (WGS) entry which is preliminary data.</text>
</comment>
<evidence type="ECO:0008006" key="3">
    <source>
        <dbReference type="Google" id="ProtNLM"/>
    </source>
</evidence>
<evidence type="ECO:0000313" key="2">
    <source>
        <dbReference type="Proteomes" id="UP000321562"/>
    </source>
</evidence>
<proteinExistence type="predicted"/>
<gene>
    <name evidence="1" type="ORF">FQV27_08010</name>
</gene>